<dbReference type="Gene3D" id="1.25.40.20">
    <property type="entry name" value="Ankyrin repeat-containing domain"/>
    <property type="match status" value="2"/>
</dbReference>
<organism evidence="1 2">
    <name type="scientific">Aphanomyces euteiches</name>
    <dbReference type="NCBI Taxonomy" id="100861"/>
    <lineage>
        <taxon>Eukaryota</taxon>
        <taxon>Sar</taxon>
        <taxon>Stramenopiles</taxon>
        <taxon>Oomycota</taxon>
        <taxon>Saprolegniomycetes</taxon>
        <taxon>Saprolegniales</taxon>
        <taxon>Verrucalvaceae</taxon>
        <taxon>Aphanomyces</taxon>
    </lineage>
</organism>
<proteinExistence type="predicted"/>
<dbReference type="InterPro" id="IPR002110">
    <property type="entry name" value="Ankyrin_rpt"/>
</dbReference>
<reference evidence="1 2" key="1">
    <citation type="submission" date="2019-07" db="EMBL/GenBank/DDBJ databases">
        <title>Genomics analysis of Aphanomyces spp. identifies a new class of oomycete effector associated with host adaptation.</title>
        <authorList>
            <person name="Gaulin E."/>
        </authorList>
    </citation>
    <scope>NUCLEOTIDE SEQUENCE [LARGE SCALE GENOMIC DNA]</scope>
    <source>
        <strain evidence="1 2">ATCC 201684</strain>
    </source>
</reference>
<name>A0A6G0WVD1_9STRA</name>
<comment type="caution">
    <text evidence="1">The sequence shown here is derived from an EMBL/GenBank/DDBJ whole genome shotgun (WGS) entry which is preliminary data.</text>
</comment>
<dbReference type="VEuPathDB" id="FungiDB:AeMF1_003012"/>
<evidence type="ECO:0000313" key="2">
    <source>
        <dbReference type="Proteomes" id="UP000481153"/>
    </source>
</evidence>
<dbReference type="InterPro" id="IPR052050">
    <property type="entry name" value="SecEffector_AnkRepeat"/>
</dbReference>
<protein>
    <submittedName>
        <fullName evidence="1">Uncharacterized protein</fullName>
    </submittedName>
</protein>
<dbReference type="EMBL" id="VJMJ01000143">
    <property type="protein sequence ID" value="KAF0731434.1"/>
    <property type="molecule type" value="Genomic_DNA"/>
</dbReference>
<sequence>MVTLERILVPFLDQDEELKSARVDSLVAWLPDLKQNVLCYAVWAARFDLLQLMHPHFEEFCYASSIMAACCGKLDVLAYLEEQGWADISSQTLHFACQHGHLDIVEYLHPRVPKARYNTMAETAAKGHLHVLKFLHASRSEECNMQATNGAATYLEIVKFMHYNRSEGCSFLAMDAAAANGHLEVVNFLHENRNEGATEEAINMAAESGHLDVIKYLFENRSEGCTYRALRNARRNQHREVEAFLLEHAHELGINLKYATAL</sequence>
<dbReference type="Pfam" id="PF12796">
    <property type="entry name" value="Ank_2"/>
    <property type="match status" value="1"/>
</dbReference>
<dbReference type="InterPro" id="IPR036770">
    <property type="entry name" value="Ankyrin_rpt-contain_sf"/>
</dbReference>
<dbReference type="AlphaFoldDB" id="A0A6G0WVD1"/>
<gene>
    <name evidence="1" type="ORF">Ae201684_011335</name>
</gene>
<dbReference type="Pfam" id="PF00023">
    <property type="entry name" value="Ank"/>
    <property type="match status" value="1"/>
</dbReference>
<dbReference type="Proteomes" id="UP000481153">
    <property type="component" value="Unassembled WGS sequence"/>
</dbReference>
<evidence type="ECO:0000313" key="1">
    <source>
        <dbReference type="EMBL" id="KAF0731434.1"/>
    </source>
</evidence>
<accession>A0A6G0WVD1</accession>
<keyword evidence="2" id="KW-1185">Reference proteome</keyword>
<dbReference type="PANTHER" id="PTHR46586">
    <property type="entry name" value="ANKYRIN REPEAT-CONTAINING PROTEIN"/>
    <property type="match status" value="1"/>
</dbReference>
<dbReference type="SUPFAM" id="SSF48403">
    <property type="entry name" value="Ankyrin repeat"/>
    <property type="match status" value="1"/>
</dbReference>
<dbReference type="PANTHER" id="PTHR46586:SF4">
    <property type="match status" value="1"/>
</dbReference>